<feature type="domain" description="Anaphase-promoting complex subunit 4-like WD40" evidence="1">
    <location>
        <begin position="95"/>
        <end position="148"/>
    </location>
</feature>
<sequence>MMEIAQPQLSGSETDLGLAPGGKLKLVKGASIHLQDLPGLSSSLKNGIRCFDLHELPSDPSHLFVTTDAGIVLHCTRHGSKANPRFYRPSSDVLAEVRSIDFSPHGLPYFLVGCSDGSVRLYNMKSDKPLISWPNATNGEPIVCVQWSASHPSMFYVLDISSRVHVWNLVENLSSPLHSSHFGNGI</sequence>
<gene>
    <name evidence="3 4" type="primary">LOC106460937</name>
</gene>
<dbReference type="RefSeq" id="XP_022243454.1">
    <property type="nucleotide sequence ID" value="XM_022387746.1"/>
</dbReference>
<dbReference type="InterPro" id="IPR024977">
    <property type="entry name" value="Apc4-like_WD40_dom"/>
</dbReference>
<dbReference type="GeneID" id="106460937"/>
<evidence type="ECO:0000313" key="2">
    <source>
        <dbReference type="Proteomes" id="UP000694941"/>
    </source>
</evidence>
<name>A0ABM1SIJ8_LIMPO</name>
<dbReference type="SUPFAM" id="SSF50978">
    <property type="entry name" value="WD40 repeat-like"/>
    <property type="match status" value="1"/>
</dbReference>
<dbReference type="InterPro" id="IPR001680">
    <property type="entry name" value="WD40_rpt"/>
</dbReference>
<dbReference type="Pfam" id="PF12894">
    <property type="entry name" value="ANAPC4_WD40"/>
    <property type="match status" value="1"/>
</dbReference>
<protein>
    <submittedName>
        <fullName evidence="3 4">WD repeat-containing protein 60-like</fullName>
    </submittedName>
</protein>
<dbReference type="InterPro" id="IPR042505">
    <property type="entry name" value="DYNC2I1"/>
</dbReference>
<dbReference type="PANTHER" id="PTHR16022">
    <property type="entry name" value="WD REPEAT DOMAIN 60"/>
    <property type="match status" value="1"/>
</dbReference>
<dbReference type="RefSeq" id="XP_022243453.1">
    <property type="nucleotide sequence ID" value="XM_022387745.1"/>
</dbReference>
<evidence type="ECO:0000313" key="4">
    <source>
        <dbReference type="RefSeq" id="XP_022243454.1"/>
    </source>
</evidence>
<dbReference type="InterPro" id="IPR036322">
    <property type="entry name" value="WD40_repeat_dom_sf"/>
</dbReference>
<accession>A0ABM1SIJ8</accession>
<dbReference type="SMART" id="SM00320">
    <property type="entry name" value="WD40"/>
    <property type="match status" value="2"/>
</dbReference>
<dbReference type="Proteomes" id="UP000694941">
    <property type="component" value="Unplaced"/>
</dbReference>
<dbReference type="InterPro" id="IPR015943">
    <property type="entry name" value="WD40/YVTN_repeat-like_dom_sf"/>
</dbReference>
<evidence type="ECO:0000259" key="1">
    <source>
        <dbReference type="Pfam" id="PF12894"/>
    </source>
</evidence>
<dbReference type="PANTHER" id="PTHR16022:SF0">
    <property type="entry name" value="CYTOPLASMIC DYNEIN 2 INTERMEDIATE CHAIN 1"/>
    <property type="match status" value="1"/>
</dbReference>
<organism evidence="2 3">
    <name type="scientific">Limulus polyphemus</name>
    <name type="common">Atlantic horseshoe crab</name>
    <dbReference type="NCBI Taxonomy" id="6850"/>
    <lineage>
        <taxon>Eukaryota</taxon>
        <taxon>Metazoa</taxon>
        <taxon>Ecdysozoa</taxon>
        <taxon>Arthropoda</taxon>
        <taxon>Chelicerata</taxon>
        <taxon>Merostomata</taxon>
        <taxon>Xiphosura</taxon>
        <taxon>Limulidae</taxon>
        <taxon>Limulus</taxon>
    </lineage>
</organism>
<evidence type="ECO:0000313" key="3">
    <source>
        <dbReference type="RefSeq" id="XP_022243453.1"/>
    </source>
</evidence>
<dbReference type="Gene3D" id="2.130.10.10">
    <property type="entry name" value="YVTN repeat-like/Quinoprotein amine dehydrogenase"/>
    <property type="match status" value="1"/>
</dbReference>
<keyword evidence="2" id="KW-1185">Reference proteome</keyword>
<proteinExistence type="predicted"/>
<reference evidence="3 4" key="1">
    <citation type="submission" date="2025-05" db="UniProtKB">
        <authorList>
            <consortium name="RefSeq"/>
        </authorList>
    </citation>
    <scope>IDENTIFICATION</scope>
    <source>
        <tissue evidence="3 4">Muscle</tissue>
    </source>
</reference>